<dbReference type="SUPFAM" id="SSF52540">
    <property type="entry name" value="P-loop containing nucleoside triphosphate hydrolases"/>
    <property type="match status" value="1"/>
</dbReference>
<dbReference type="EMBL" id="JACRUL010000072">
    <property type="protein sequence ID" value="MBC5846101.1"/>
    <property type="molecule type" value="Genomic_DNA"/>
</dbReference>
<evidence type="ECO:0000313" key="1">
    <source>
        <dbReference type="EMBL" id="MBC5846101.1"/>
    </source>
</evidence>
<keyword evidence="2" id="KW-1185">Reference proteome</keyword>
<dbReference type="NCBIfam" id="NF033859">
    <property type="entry name" value="SMEK_N"/>
    <property type="match status" value="1"/>
</dbReference>
<dbReference type="RefSeq" id="WP_187021435.1">
    <property type="nucleotide sequence ID" value="NZ_JACRUK010000074.1"/>
</dbReference>
<evidence type="ECO:0000313" key="2">
    <source>
        <dbReference type="Proteomes" id="UP000641454"/>
    </source>
</evidence>
<dbReference type="InterPro" id="IPR027417">
    <property type="entry name" value="P-loop_NTPase"/>
</dbReference>
<organism evidence="1 2">
    <name type="scientific">Flavobacterium muglaense</name>
    <dbReference type="NCBI Taxonomy" id="2764716"/>
    <lineage>
        <taxon>Bacteria</taxon>
        <taxon>Pseudomonadati</taxon>
        <taxon>Bacteroidota</taxon>
        <taxon>Flavobacteriia</taxon>
        <taxon>Flavobacteriales</taxon>
        <taxon>Flavobacteriaceae</taxon>
        <taxon>Flavobacterium</taxon>
    </lineage>
</organism>
<protein>
    <submittedName>
        <fullName evidence="1">SMEK domain-containing protein</fullName>
    </submittedName>
</protein>
<gene>
    <name evidence="1" type="ORF">H8R25_16905</name>
</gene>
<accession>A0A923SGV5</accession>
<dbReference type="AlphaFoldDB" id="A0A923SGV5"/>
<dbReference type="Proteomes" id="UP000641454">
    <property type="component" value="Unassembled WGS sequence"/>
</dbReference>
<dbReference type="InterPro" id="IPR047740">
    <property type="entry name" value="SMEK_dom"/>
</dbReference>
<sequence length="1167" mass="137631">MNDIELNLFAYIDKIQRGSLLNLHDEKVKAEDFFLRVFEKVYGFEELINLNYEKLNSKGIDLYDSKEKIGIQITAIQSNEKTKINDTKKLTLNNWKSKGLKKLWVFFIIETKYLKDIDTSIVEEVDGIKIYIKTIKNLIGDISKLDKEKRIEISELIKKEVSEEFYGLSKLVLFKEIVKSQKFDSTNYFNKEELIYFSRKEQHKIDNLAYNFTNNITDQYCILGNPCSGKTTIAYTIIQKIKNKRIFYLNLTEPFFDESKILEELIQISHCHSLIIFDNIHDNIKLFIKIKERLSKHKWIKSLFLSRYYKTFDEFDENSIYDKIEGIKYYRIDLNEDLEEKISGIISKKIDLLKNQYSEINWYKGNFLDILKNTSSNLLKLNIALRVWEKKNKISNNLTFDKINQNIILQNFYEEHNLNEVESDSLYTYCLLYKNDIPFILLKAKKSIDEKLKEKGIILKYSSSDYHYFPHKEYAKLIFDSISYVNEDIDLAKKSELIINYISKFNRQEYSLNIHLLLDKFFNSEILEETEIVKSILENEKIEQIIIELFSTNIKEFEVNSLITILFKLCTRIDKIKISKYYYLIITYLNRNKLNLFLFQDYMNYSNLIQISELLSIEFTFEKVINVLPENEIIKTNSIVELTLRISKQSRKPETVYKILNSFHFPEWLEKINKLPGFSNITNSLSELNTSSETKKLVYGLIRKLDWNKLIEKAKKQKIDQIAKSLRELQKIDISVGTNSCKFIFNQLIENNTINQKLLNSSLSEYSKALSDLSNINSESAKMFLSNDLQNGILKIKLSNESSLSNFRARVLELKRLSNEPKEFISIVTEVTNKNEFITKIETEKDINSLLSFYEFAKENLNIKNSQTIQITKKAIDEIDSSNSIIELIKNPKILKIKGFDKNIILSITPEEIDDYIKSKKITYLEDIFRVISDFNIDKSISLFSQLKNQYLIASLLNIDLNMSQSLEVLYRLKNKVDKNDKQNCNEKVSYLLDEYLKKYTNIERRYNKLTISDFLKSYHFSYLINSEITEKYCKTDFLNKLQKNTHKGFQIGPLFQYIRRISNSTKGKYDKELLTFLNNNRDNFIITIQNEDISKSLSGLFELHLSNFKIFADELLFNCRKSIILKSNQRRNDKIFKDKIIPDIEKIGFDKGKVILKELRNSVSKK</sequence>
<name>A0A923SGV5_9FLAO</name>
<reference evidence="1 2" key="1">
    <citation type="submission" date="2020-08" db="EMBL/GenBank/DDBJ databases">
        <title>Description of novel Flavobacterium F-392 isolate.</title>
        <authorList>
            <person name="Saticioglu I.B."/>
            <person name="Duman M."/>
            <person name="Altun S."/>
        </authorList>
    </citation>
    <scope>NUCLEOTIDE SEQUENCE [LARGE SCALE GENOMIC DNA]</scope>
    <source>
        <strain evidence="1 2">F-392</strain>
    </source>
</reference>
<proteinExistence type="predicted"/>
<comment type="caution">
    <text evidence="1">The sequence shown here is derived from an EMBL/GenBank/DDBJ whole genome shotgun (WGS) entry which is preliminary data.</text>
</comment>